<evidence type="ECO:0000313" key="1">
    <source>
        <dbReference type="EMBL" id="GAH11954.1"/>
    </source>
</evidence>
<sequence length="144" mass="17142">YCSNSPKYPFTRPTKDEYLRQNIEQLKQQPSFLLTLADRGLQWVKETPKNWEYVHRINDFEEHLHTIINHKEINKKNIIKEGILNIFFRLTNHNSGAMVPLMDLVDEQTANFIFLRDSSYSYTDSHAKSWALRRWKLAVEGVLF</sequence>
<dbReference type="EMBL" id="BART01037879">
    <property type="protein sequence ID" value="GAH11954.1"/>
    <property type="molecule type" value="Genomic_DNA"/>
</dbReference>
<organism evidence="1">
    <name type="scientific">marine sediment metagenome</name>
    <dbReference type="NCBI Taxonomy" id="412755"/>
    <lineage>
        <taxon>unclassified sequences</taxon>
        <taxon>metagenomes</taxon>
        <taxon>ecological metagenomes</taxon>
    </lineage>
</organism>
<feature type="non-terminal residue" evidence="1">
    <location>
        <position position="144"/>
    </location>
</feature>
<dbReference type="AlphaFoldDB" id="X1E457"/>
<accession>X1E457</accession>
<gene>
    <name evidence="1" type="ORF">S01H4_63143</name>
</gene>
<proteinExistence type="predicted"/>
<comment type="caution">
    <text evidence="1">The sequence shown here is derived from an EMBL/GenBank/DDBJ whole genome shotgun (WGS) entry which is preliminary data.</text>
</comment>
<name>X1E457_9ZZZZ</name>
<feature type="non-terminal residue" evidence="1">
    <location>
        <position position="1"/>
    </location>
</feature>
<protein>
    <submittedName>
        <fullName evidence="1">Uncharacterized protein</fullName>
    </submittedName>
</protein>
<reference evidence="1" key="1">
    <citation type="journal article" date="2014" name="Front. Microbiol.">
        <title>High frequency of phylogenetically diverse reductive dehalogenase-homologous genes in deep subseafloor sedimentary metagenomes.</title>
        <authorList>
            <person name="Kawai M."/>
            <person name="Futagami T."/>
            <person name="Toyoda A."/>
            <person name="Takaki Y."/>
            <person name="Nishi S."/>
            <person name="Hori S."/>
            <person name="Arai W."/>
            <person name="Tsubouchi T."/>
            <person name="Morono Y."/>
            <person name="Uchiyama I."/>
            <person name="Ito T."/>
            <person name="Fujiyama A."/>
            <person name="Inagaki F."/>
            <person name="Takami H."/>
        </authorList>
    </citation>
    <scope>NUCLEOTIDE SEQUENCE</scope>
    <source>
        <strain evidence="1">Expedition CK06-06</strain>
    </source>
</reference>